<feature type="chain" id="PRO_5039368596" evidence="2">
    <location>
        <begin position="24"/>
        <end position="345"/>
    </location>
</feature>
<gene>
    <name evidence="3" type="ORF">H9Q76_12890</name>
</gene>
<dbReference type="RefSeq" id="WP_196020846.1">
    <property type="nucleotide sequence ID" value="NZ_CP060632.1"/>
</dbReference>
<reference evidence="3 4" key="1">
    <citation type="submission" date="2020-08" db="EMBL/GenBank/DDBJ databases">
        <authorList>
            <person name="Liu C."/>
            <person name="Sun Q."/>
        </authorList>
    </citation>
    <scope>NUCLEOTIDE SEQUENCE [LARGE SCALE GENOMIC DNA]</scope>
    <source>
        <strain evidence="3 4">NSJ-4</strain>
    </source>
</reference>
<dbReference type="PROSITE" id="PS51257">
    <property type="entry name" value="PROKAR_LIPOPROTEIN"/>
    <property type="match status" value="1"/>
</dbReference>
<keyword evidence="4" id="KW-1185">Reference proteome</keyword>
<dbReference type="AlphaFoldDB" id="A0A7G9FM06"/>
<evidence type="ECO:0000313" key="4">
    <source>
        <dbReference type="Proteomes" id="UP000515819"/>
    </source>
</evidence>
<protein>
    <submittedName>
        <fullName evidence="3">Uncharacterized protein</fullName>
    </submittedName>
</protein>
<keyword evidence="2" id="KW-0732">Signal</keyword>
<feature type="region of interest" description="Disordered" evidence="1">
    <location>
        <begin position="26"/>
        <end position="53"/>
    </location>
</feature>
<organism evidence="3 4">
    <name type="scientific">Wujia chipingensis</name>
    <dbReference type="NCBI Taxonomy" id="2763670"/>
    <lineage>
        <taxon>Bacteria</taxon>
        <taxon>Bacillati</taxon>
        <taxon>Bacillota</taxon>
        <taxon>Clostridia</taxon>
        <taxon>Lachnospirales</taxon>
        <taxon>Lachnospiraceae</taxon>
        <taxon>Wujia</taxon>
    </lineage>
</organism>
<evidence type="ECO:0000256" key="2">
    <source>
        <dbReference type="SAM" id="SignalP"/>
    </source>
</evidence>
<evidence type="ECO:0000313" key="3">
    <source>
        <dbReference type="EMBL" id="QNL99587.1"/>
    </source>
</evidence>
<feature type="compositionally biased region" description="Low complexity" evidence="1">
    <location>
        <begin position="42"/>
        <end position="51"/>
    </location>
</feature>
<dbReference type="KEGG" id="wcp:H9Q76_12890"/>
<dbReference type="EMBL" id="CP060632">
    <property type="protein sequence ID" value="QNL99587.1"/>
    <property type="molecule type" value="Genomic_DNA"/>
</dbReference>
<sequence>MKKKLTKTLALGLSLAAALTLTTGCGKKEDTTSDTPAPAVTSESSSDNSGSETAAGTIDYAICPWVFSRGLSDAETLELPEGAGLYGLTFPVTTDTLFSMPYSAASVPLTDALDESAYSVSFYEDSYSLPQLMIDEDDMTIGEALDKNLWSLFSTYLDYDAFGVSEDSYNDVYNFYGDPNPAYIYMDMLTTMFGTPNYICFGNDYDAEKSAEENTQYFVDTFLHPEKSDDQFSSYLMYIGWQFEDFGIAVNFFDTFRYSETSGYYVYPENEVGFTYVPIQKGTLEDYFLDTFDGRYGTNIVKELMAEKTALFGDVEYLTADEKIVELVNSAKGNASATDAETTNK</sequence>
<evidence type="ECO:0000256" key="1">
    <source>
        <dbReference type="SAM" id="MobiDB-lite"/>
    </source>
</evidence>
<feature type="signal peptide" evidence="2">
    <location>
        <begin position="1"/>
        <end position="23"/>
    </location>
</feature>
<proteinExistence type="predicted"/>
<name>A0A7G9FM06_9FIRM</name>
<dbReference type="Proteomes" id="UP000515819">
    <property type="component" value="Chromosome"/>
</dbReference>
<accession>A0A7G9FM06</accession>